<reference evidence="2" key="1">
    <citation type="submission" date="2017-09" db="EMBL/GenBank/DDBJ databases">
        <title>Depth-based differentiation of microbial function through sediment-hosted aquifers and enrichment of novel symbionts in the deep terrestrial subsurface.</title>
        <authorList>
            <person name="Probst A.J."/>
            <person name="Ladd B."/>
            <person name="Jarett J.K."/>
            <person name="Geller-Mcgrath D.E."/>
            <person name="Sieber C.M.K."/>
            <person name="Emerson J.B."/>
            <person name="Anantharaman K."/>
            <person name="Thomas B.C."/>
            <person name="Malmstrom R."/>
            <person name="Stieglmeier M."/>
            <person name="Klingl A."/>
            <person name="Woyke T."/>
            <person name="Ryan C.M."/>
            <person name="Banfield J.F."/>
        </authorList>
    </citation>
    <scope>NUCLEOTIDE SEQUENCE [LARGE SCALE GENOMIC DNA]</scope>
</reference>
<accession>A0A2M7QNN9</accession>
<organism evidence="1 2">
    <name type="scientific">Candidatus Portnoybacteria bacterium CG_4_10_14_0_8_um_filter_40_50</name>
    <dbReference type="NCBI Taxonomy" id="1974800"/>
    <lineage>
        <taxon>Bacteria</taxon>
        <taxon>Candidatus Portnoyibacteriota</taxon>
    </lineage>
</organism>
<protein>
    <submittedName>
        <fullName evidence="1">Uncharacterized protein</fullName>
    </submittedName>
</protein>
<sequence>TNHYWLWQAGGFVLNLIFKILPTPPFSKEGFGRELSRTETSFVIQGNHPCYPCRKNRLFL</sequence>
<evidence type="ECO:0000313" key="2">
    <source>
        <dbReference type="Proteomes" id="UP000229481"/>
    </source>
</evidence>
<dbReference type="EMBL" id="PFLK01000126">
    <property type="protein sequence ID" value="PIY73932.1"/>
    <property type="molecule type" value="Genomic_DNA"/>
</dbReference>
<feature type="non-terminal residue" evidence="1">
    <location>
        <position position="1"/>
    </location>
</feature>
<name>A0A2M7QNN9_9BACT</name>
<evidence type="ECO:0000313" key="1">
    <source>
        <dbReference type="EMBL" id="PIY73932.1"/>
    </source>
</evidence>
<dbReference type="AlphaFoldDB" id="A0A2M7QNN9"/>
<comment type="caution">
    <text evidence="1">The sequence shown here is derived from an EMBL/GenBank/DDBJ whole genome shotgun (WGS) entry which is preliminary data.</text>
</comment>
<gene>
    <name evidence="1" type="ORF">COY85_04625</name>
</gene>
<dbReference type="Proteomes" id="UP000229481">
    <property type="component" value="Unassembled WGS sequence"/>
</dbReference>
<proteinExistence type="predicted"/>